<comment type="caution">
    <text evidence="11">The sequence shown here is derived from an EMBL/GenBank/DDBJ whole genome shotgun (WGS) entry which is preliminary data.</text>
</comment>
<dbReference type="SMART" id="SM00116">
    <property type="entry name" value="CBS"/>
    <property type="match status" value="4"/>
</dbReference>
<organism evidence="11 12">
    <name type="scientific">Sedimenticola selenatireducens</name>
    <dbReference type="NCBI Taxonomy" id="191960"/>
    <lineage>
        <taxon>Bacteria</taxon>
        <taxon>Pseudomonadati</taxon>
        <taxon>Pseudomonadota</taxon>
        <taxon>Gammaproteobacteria</taxon>
        <taxon>Chromatiales</taxon>
        <taxon>Sedimenticolaceae</taxon>
        <taxon>Sedimenticola</taxon>
    </lineage>
</organism>
<evidence type="ECO:0000259" key="9">
    <source>
        <dbReference type="PROSITE" id="PS50887"/>
    </source>
</evidence>
<feature type="domain" description="CBS" evidence="10">
    <location>
        <begin position="21"/>
        <end position="78"/>
    </location>
</feature>
<evidence type="ECO:0000256" key="4">
    <source>
        <dbReference type="ARBA" id="ARBA00051114"/>
    </source>
</evidence>
<dbReference type="SMART" id="SM00267">
    <property type="entry name" value="GGDEF"/>
    <property type="match status" value="1"/>
</dbReference>
<evidence type="ECO:0000259" key="6">
    <source>
        <dbReference type="PROSITE" id="PS50112"/>
    </source>
</evidence>
<dbReference type="InterPro" id="IPR052155">
    <property type="entry name" value="Biofilm_reg_signaling"/>
</dbReference>
<dbReference type="PROSITE" id="PS50883">
    <property type="entry name" value="EAL"/>
    <property type="match status" value="1"/>
</dbReference>
<evidence type="ECO:0000256" key="5">
    <source>
        <dbReference type="PROSITE-ProRule" id="PRU00703"/>
    </source>
</evidence>
<dbReference type="GO" id="GO:0071732">
    <property type="term" value="P:cellular response to nitric oxide"/>
    <property type="evidence" value="ECO:0007669"/>
    <property type="project" value="UniProtKB-ARBA"/>
</dbReference>
<dbReference type="RefSeq" id="WP_273438132.1">
    <property type="nucleotide sequence ID" value="NZ_PKUN01000004.1"/>
</dbReference>
<dbReference type="PROSITE" id="PS50112">
    <property type="entry name" value="PAS"/>
    <property type="match status" value="1"/>
</dbReference>
<dbReference type="InterPro" id="IPR000160">
    <property type="entry name" value="GGDEF_dom"/>
</dbReference>
<dbReference type="SMART" id="SM00091">
    <property type="entry name" value="PAS"/>
    <property type="match status" value="1"/>
</dbReference>
<dbReference type="FunFam" id="3.20.20.450:FF:000001">
    <property type="entry name" value="Cyclic di-GMP phosphodiesterase yahA"/>
    <property type="match status" value="1"/>
</dbReference>
<dbReference type="PROSITE" id="PS50113">
    <property type="entry name" value="PAC"/>
    <property type="match status" value="1"/>
</dbReference>
<feature type="domain" description="CBS" evidence="10">
    <location>
        <begin position="86"/>
        <end position="142"/>
    </location>
</feature>
<dbReference type="Gene3D" id="3.30.70.270">
    <property type="match status" value="1"/>
</dbReference>
<dbReference type="InterPro" id="IPR029787">
    <property type="entry name" value="Nucleotide_cyclase"/>
</dbReference>
<sequence length="847" mass="94298">MTPIQEAIEHSKSSITIGDIISKKLLECPPSTPIIRAAEMMWESRYSSIVITDQQQALGIWTEADALKLDMSDDSDATNQPVANVMSRPVKSIELLASLEKAERLMQLEHIRHLLVVDHNGQPAGLLSQSDLIRAQGIEHDLLLRNISTILKRPLVVFEASLPLAQAVKSLHEAEVDAAAVFYGEDRPYGIFTERDFLKSITVQRTSVSVGEAASRPLMTQPDHLSLMQARTIFDQQGFRHLGITNNSGKLIGILSFSEILAGIDHNHVDDLRRALKERRIALELSQENLHLARQVIEASRDGIMVTDASGFILSVNPAFTRITGYSAEESIGNTPALLKSGKHDAAFYRTMWDAVYSEGSWAGEVWNRRKNGEIYPEWLTINAIRNHTGEITKFAAILTDITDRKKSEEQIKNLAYYDVLTGLPNRRLFNDRLNVAIANAHRHNHLLAVVFIDLDLFKRINDTLGHTIGDRLLVDVAQRIQAEIREGDTVARMGGDEFTLLLQEIEDADAAVALVHRILSAIARPVAIAHNTLYITASVGISIYPHDGTNSENLIRNADTAMYRAKDNGRNSYQLYTATMNASSLEHLAMESNLRKALKNEEFILHYQAKIAADTGRITGAEALIRWQHQELGYIAPSLFIPLAESLGIICELGDWVLITAIRQCRAWIEQGLDDFRIAVNVSANQLVQDGFSERVISILQQAGVNPRYLELELTESAVMKRSEDVVPMLASLKSHGVHISIDDFGTGYSNFGYLKRLPINKLKIDLSFIRDVPANRDDSELVSAMIAMAHKLSLSVVAEGVETSKQAEFLQQQSCDELQGYFIARPLPAREITPLLFAGTFALEQ</sequence>
<evidence type="ECO:0000256" key="3">
    <source>
        <dbReference type="ARBA" id="ARBA00022636"/>
    </source>
</evidence>
<dbReference type="InterPro" id="IPR000700">
    <property type="entry name" value="PAS-assoc_C"/>
</dbReference>
<comment type="cofactor">
    <cofactor evidence="1">
        <name>Mg(2+)</name>
        <dbReference type="ChEBI" id="CHEBI:18420"/>
    </cofactor>
</comment>
<evidence type="ECO:0000256" key="2">
    <source>
        <dbReference type="ARBA" id="ARBA00012282"/>
    </source>
</evidence>
<dbReference type="InterPro" id="IPR035919">
    <property type="entry name" value="EAL_sf"/>
</dbReference>
<feature type="domain" description="GGDEF" evidence="9">
    <location>
        <begin position="446"/>
        <end position="579"/>
    </location>
</feature>
<feature type="domain" description="CBS" evidence="10">
    <location>
        <begin position="214"/>
        <end position="272"/>
    </location>
</feature>
<feature type="domain" description="PAS" evidence="6">
    <location>
        <begin position="289"/>
        <end position="335"/>
    </location>
</feature>
<dbReference type="SUPFAM" id="SSF55785">
    <property type="entry name" value="PYP-like sensor domain (PAS domain)"/>
    <property type="match status" value="1"/>
</dbReference>
<dbReference type="CDD" id="cd00130">
    <property type="entry name" value="PAS"/>
    <property type="match status" value="1"/>
</dbReference>
<feature type="domain" description="PAC" evidence="7">
    <location>
        <begin position="362"/>
        <end position="414"/>
    </location>
</feature>
<keyword evidence="11" id="KW-0418">Kinase</keyword>
<dbReference type="PANTHER" id="PTHR44757:SF2">
    <property type="entry name" value="BIOFILM ARCHITECTURE MAINTENANCE PROTEIN MBAA"/>
    <property type="match status" value="1"/>
</dbReference>
<dbReference type="EMBL" id="PKUN01000004">
    <property type="protein sequence ID" value="PLX62585.1"/>
    <property type="molecule type" value="Genomic_DNA"/>
</dbReference>
<evidence type="ECO:0000256" key="1">
    <source>
        <dbReference type="ARBA" id="ARBA00001946"/>
    </source>
</evidence>
<evidence type="ECO:0000259" key="8">
    <source>
        <dbReference type="PROSITE" id="PS50883"/>
    </source>
</evidence>
<keyword evidence="11" id="KW-0808">Transferase</keyword>
<dbReference type="GO" id="GO:0071111">
    <property type="term" value="F:cyclic-guanylate-specific phosphodiesterase activity"/>
    <property type="evidence" value="ECO:0007669"/>
    <property type="project" value="UniProtKB-EC"/>
</dbReference>
<keyword evidence="5" id="KW-0129">CBS domain</keyword>
<evidence type="ECO:0000259" key="7">
    <source>
        <dbReference type="PROSITE" id="PS50113"/>
    </source>
</evidence>
<dbReference type="Proteomes" id="UP000235015">
    <property type="component" value="Unassembled WGS sequence"/>
</dbReference>
<dbReference type="InterPro" id="IPR043128">
    <property type="entry name" value="Rev_trsase/Diguanyl_cyclase"/>
</dbReference>
<dbReference type="Gene3D" id="3.10.580.10">
    <property type="entry name" value="CBS-domain"/>
    <property type="match status" value="2"/>
</dbReference>
<comment type="catalytic activity">
    <reaction evidence="4">
        <text>3',3'-c-di-GMP + H2O = 5'-phosphoguanylyl(3'-&gt;5')guanosine + H(+)</text>
        <dbReference type="Rhea" id="RHEA:24902"/>
        <dbReference type="ChEBI" id="CHEBI:15377"/>
        <dbReference type="ChEBI" id="CHEBI:15378"/>
        <dbReference type="ChEBI" id="CHEBI:58754"/>
        <dbReference type="ChEBI" id="CHEBI:58805"/>
        <dbReference type="EC" id="3.1.4.52"/>
    </reaction>
    <physiologicalReaction direction="left-to-right" evidence="4">
        <dbReference type="Rhea" id="RHEA:24903"/>
    </physiologicalReaction>
</comment>
<dbReference type="SMART" id="SM00052">
    <property type="entry name" value="EAL"/>
    <property type="match status" value="1"/>
</dbReference>
<dbReference type="NCBIfam" id="TIGR00229">
    <property type="entry name" value="sensory_box"/>
    <property type="match status" value="1"/>
</dbReference>
<dbReference type="InterPro" id="IPR000014">
    <property type="entry name" value="PAS"/>
</dbReference>
<dbReference type="GO" id="GO:0016301">
    <property type="term" value="F:kinase activity"/>
    <property type="evidence" value="ECO:0007669"/>
    <property type="project" value="UniProtKB-KW"/>
</dbReference>
<dbReference type="CDD" id="cd01948">
    <property type="entry name" value="EAL"/>
    <property type="match status" value="1"/>
</dbReference>
<dbReference type="EC" id="3.1.4.52" evidence="2"/>
<protein>
    <recommendedName>
        <fullName evidence="2">cyclic-guanylate-specific phosphodiesterase</fullName>
        <ecNumber evidence="2">3.1.4.52</ecNumber>
    </recommendedName>
</protein>
<dbReference type="InterPro" id="IPR046342">
    <property type="entry name" value="CBS_dom_sf"/>
</dbReference>
<dbReference type="SUPFAM" id="SSF141868">
    <property type="entry name" value="EAL domain-like"/>
    <property type="match status" value="1"/>
</dbReference>
<dbReference type="STRING" id="1111735.GCA_000428045_00564"/>
<dbReference type="Pfam" id="PF00990">
    <property type="entry name" value="GGDEF"/>
    <property type="match status" value="1"/>
</dbReference>
<dbReference type="NCBIfam" id="TIGR00254">
    <property type="entry name" value="GGDEF"/>
    <property type="match status" value="1"/>
</dbReference>
<feature type="domain" description="EAL" evidence="8">
    <location>
        <begin position="588"/>
        <end position="842"/>
    </location>
</feature>
<dbReference type="PANTHER" id="PTHR44757">
    <property type="entry name" value="DIGUANYLATE CYCLASE DGCP"/>
    <property type="match status" value="1"/>
</dbReference>
<evidence type="ECO:0000313" key="12">
    <source>
        <dbReference type="Proteomes" id="UP000235015"/>
    </source>
</evidence>
<dbReference type="PROSITE" id="PS51371">
    <property type="entry name" value="CBS"/>
    <property type="match status" value="4"/>
</dbReference>
<evidence type="ECO:0000313" key="11">
    <source>
        <dbReference type="EMBL" id="PLX62585.1"/>
    </source>
</evidence>
<evidence type="ECO:0000259" key="10">
    <source>
        <dbReference type="PROSITE" id="PS51371"/>
    </source>
</evidence>
<dbReference type="Pfam" id="PF00563">
    <property type="entry name" value="EAL"/>
    <property type="match status" value="1"/>
</dbReference>
<dbReference type="Pfam" id="PF13426">
    <property type="entry name" value="PAS_9"/>
    <property type="match status" value="1"/>
</dbReference>
<name>A0A2N6CYY7_9GAMM</name>
<keyword evidence="3" id="KW-0973">c-di-GMP</keyword>
<dbReference type="InterPro" id="IPR001610">
    <property type="entry name" value="PAC"/>
</dbReference>
<dbReference type="InterPro" id="IPR000644">
    <property type="entry name" value="CBS_dom"/>
</dbReference>
<dbReference type="FunFam" id="3.30.70.270:FF:000001">
    <property type="entry name" value="Diguanylate cyclase domain protein"/>
    <property type="match status" value="1"/>
</dbReference>
<proteinExistence type="predicted"/>
<dbReference type="AlphaFoldDB" id="A0A2N6CYY7"/>
<dbReference type="Gene3D" id="3.20.20.450">
    <property type="entry name" value="EAL domain"/>
    <property type="match status" value="1"/>
</dbReference>
<dbReference type="Pfam" id="PF00571">
    <property type="entry name" value="CBS"/>
    <property type="match status" value="4"/>
</dbReference>
<dbReference type="SMART" id="SM00086">
    <property type="entry name" value="PAC"/>
    <property type="match status" value="1"/>
</dbReference>
<dbReference type="Gene3D" id="3.30.450.20">
    <property type="entry name" value="PAS domain"/>
    <property type="match status" value="1"/>
</dbReference>
<dbReference type="PROSITE" id="PS50887">
    <property type="entry name" value="GGDEF"/>
    <property type="match status" value="1"/>
</dbReference>
<dbReference type="SUPFAM" id="SSF55073">
    <property type="entry name" value="Nucleotide cyclase"/>
    <property type="match status" value="1"/>
</dbReference>
<reference evidence="11 12" key="1">
    <citation type="submission" date="2017-11" db="EMBL/GenBank/DDBJ databases">
        <title>Genome-resolved metagenomics identifies genetic mobility, metabolic interactions, and unexpected diversity in perchlorate-reducing communities.</title>
        <authorList>
            <person name="Barnum T.P."/>
            <person name="Figueroa I.A."/>
            <person name="Carlstrom C.I."/>
            <person name="Lucas L.N."/>
            <person name="Engelbrektson A.L."/>
            <person name="Coates J.D."/>
        </authorList>
    </citation>
    <scope>NUCLEOTIDE SEQUENCE [LARGE SCALE GENOMIC DNA]</scope>
    <source>
        <strain evidence="11">BM301</strain>
    </source>
</reference>
<dbReference type="SUPFAM" id="SSF54631">
    <property type="entry name" value="CBS-domain pair"/>
    <property type="match status" value="2"/>
</dbReference>
<accession>A0A2N6CYY7</accession>
<dbReference type="InterPro" id="IPR035965">
    <property type="entry name" value="PAS-like_dom_sf"/>
</dbReference>
<dbReference type="CDD" id="cd01949">
    <property type="entry name" value="GGDEF"/>
    <property type="match status" value="1"/>
</dbReference>
<gene>
    <name evidence="11" type="ORF">C0630_05060</name>
</gene>
<feature type="domain" description="CBS" evidence="10">
    <location>
        <begin position="151"/>
        <end position="208"/>
    </location>
</feature>
<dbReference type="InterPro" id="IPR001633">
    <property type="entry name" value="EAL_dom"/>
</dbReference>